<feature type="region of interest" description="Disordered" evidence="1">
    <location>
        <begin position="1"/>
        <end position="26"/>
    </location>
</feature>
<organism evidence="2">
    <name type="scientific">Anguilla anguilla</name>
    <name type="common">European freshwater eel</name>
    <name type="synonym">Muraena anguilla</name>
    <dbReference type="NCBI Taxonomy" id="7936"/>
    <lineage>
        <taxon>Eukaryota</taxon>
        <taxon>Metazoa</taxon>
        <taxon>Chordata</taxon>
        <taxon>Craniata</taxon>
        <taxon>Vertebrata</taxon>
        <taxon>Euteleostomi</taxon>
        <taxon>Actinopterygii</taxon>
        <taxon>Neopterygii</taxon>
        <taxon>Teleostei</taxon>
        <taxon>Anguilliformes</taxon>
        <taxon>Anguillidae</taxon>
        <taxon>Anguilla</taxon>
    </lineage>
</organism>
<protein>
    <submittedName>
        <fullName evidence="2">Uncharacterized protein</fullName>
    </submittedName>
</protein>
<reference evidence="2" key="1">
    <citation type="submission" date="2014-11" db="EMBL/GenBank/DDBJ databases">
        <authorList>
            <person name="Amaro Gonzalez C."/>
        </authorList>
    </citation>
    <scope>NUCLEOTIDE SEQUENCE</scope>
</reference>
<evidence type="ECO:0000313" key="2">
    <source>
        <dbReference type="EMBL" id="JAH93270.1"/>
    </source>
</evidence>
<proteinExistence type="predicted"/>
<reference evidence="2" key="2">
    <citation type="journal article" date="2015" name="Fish Shellfish Immunol.">
        <title>Early steps in the European eel (Anguilla anguilla)-Vibrio vulnificus interaction in the gills: Role of the RtxA13 toxin.</title>
        <authorList>
            <person name="Callol A."/>
            <person name="Pajuelo D."/>
            <person name="Ebbesson L."/>
            <person name="Teles M."/>
            <person name="MacKenzie S."/>
            <person name="Amaro C."/>
        </authorList>
    </citation>
    <scope>NUCLEOTIDE SEQUENCE</scope>
</reference>
<sequence>MIKRTLSSNTQKTADKQAISSRTNMSEQISDIQMKAGKFSTEPSASLWVQPNAKPANAHGALSCIRGSSQNKIKHEVCKCAMGQDHPAYSTSDTSLLPL</sequence>
<evidence type="ECO:0000256" key="1">
    <source>
        <dbReference type="SAM" id="MobiDB-lite"/>
    </source>
</evidence>
<accession>A0A0E9WUR3</accession>
<dbReference type="EMBL" id="GBXM01015307">
    <property type="protein sequence ID" value="JAH93270.1"/>
    <property type="molecule type" value="Transcribed_RNA"/>
</dbReference>
<name>A0A0E9WUR3_ANGAN</name>
<dbReference type="AlphaFoldDB" id="A0A0E9WUR3"/>